<evidence type="ECO:0000313" key="2">
    <source>
        <dbReference type="Proteomes" id="UP000887574"/>
    </source>
</evidence>
<dbReference type="WBParaSite" id="jg2766">
    <property type="protein sequence ID" value="jg2766"/>
    <property type="gene ID" value="jg2766"/>
</dbReference>
<proteinExistence type="predicted"/>
<feature type="region of interest" description="Disordered" evidence="1">
    <location>
        <begin position="489"/>
        <end position="522"/>
    </location>
</feature>
<protein>
    <submittedName>
        <fullName evidence="3">Uncharacterized protein</fullName>
    </submittedName>
</protein>
<sequence length="522" mass="57080">MRRRIRILLLIAAAIALLLPPLYIDIHTACRLAAVSNVFVSLRLQHFAAAAAAATHPTLRPLRSRDLTTGHLPQSSFNFAAFGGQYPQPASTSMTCNANFDHMAAMSASSSSNVNDVNAFAAAAAAANQQHSNNELKMMNECMMAEAASSKRPDNNNVFGLSNIQEMDVMKLFQKNALIQPGFGDMEEKMSAATKEQMQSNQLINGMKRQMVMPNSMNAALQSYHEQLAACMPPAAKRVANSNAYHMPAISQANASIAQMSMPITNGQSLMAGNGNANPHANMMHPNLMGMTSTPSNFMMANNGSSINSMAQSMAQHNMMSQQMPPVSSYPNLGALNGTMNGNNSAAAMSLQQQQQQQNFQLAAMNHQKQQNQLKAQQQMLQQQAKMHPQAAAMAQAQAAARAQAIREAQIMQQHQQRQQKLAASAMVAAPLPSSPQQGMNAQDYLTQRQLAEYTNLLRFQQAQQQQQQQANLQQQHQQQQQMAQQQLMQQHQQAALLAAAQQEQQRRKASSNPSLVPMTTQ</sequence>
<evidence type="ECO:0000313" key="3">
    <source>
        <dbReference type="WBParaSite" id="jg2766"/>
    </source>
</evidence>
<dbReference type="AlphaFoldDB" id="A0A915E8S8"/>
<dbReference type="Proteomes" id="UP000887574">
    <property type="component" value="Unplaced"/>
</dbReference>
<organism evidence="2 3">
    <name type="scientific">Ditylenchus dipsaci</name>
    <dbReference type="NCBI Taxonomy" id="166011"/>
    <lineage>
        <taxon>Eukaryota</taxon>
        <taxon>Metazoa</taxon>
        <taxon>Ecdysozoa</taxon>
        <taxon>Nematoda</taxon>
        <taxon>Chromadorea</taxon>
        <taxon>Rhabditida</taxon>
        <taxon>Tylenchina</taxon>
        <taxon>Tylenchomorpha</taxon>
        <taxon>Sphaerularioidea</taxon>
        <taxon>Anguinidae</taxon>
        <taxon>Anguininae</taxon>
        <taxon>Ditylenchus</taxon>
    </lineage>
</organism>
<keyword evidence="2" id="KW-1185">Reference proteome</keyword>
<evidence type="ECO:0000256" key="1">
    <source>
        <dbReference type="SAM" id="MobiDB-lite"/>
    </source>
</evidence>
<feature type="compositionally biased region" description="Low complexity" evidence="1">
    <location>
        <begin position="489"/>
        <end position="504"/>
    </location>
</feature>
<reference evidence="3" key="1">
    <citation type="submission" date="2022-11" db="UniProtKB">
        <authorList>
            <consortium name="WormBaseParasite"/>
        </authorList>
    </citation>
    <scope>IDENTIFICATION</scope>
</reference>
<accession>A0A915E8S8</accession>
<feature type="compositionally biased region" description="Polar residues" evidence="1">
    <location>
        <begin position="511"/>
        <end position="522"/>
    </location>
</feature>
<feature type="region of interest" description="Disordered" evidence="1">
    <location>
        <begin position="365"/>
        <end position="387"/>
    </location>
</feature>
<name>A0A915E8S8_9BILA</name>